<protein>
    <submittedName>
        <fullName evidence="1">Uncharacterized protein</fullName>
    </submittedName>
</protein>
<gene>
    <name evidence="1" type="ORF">ACFO3M_08495</name>
</gene>
<reference evidence="2" key="1">
    <citation type="journal article" date="2019" name="Int. J. Syst. Evol. Microbiol.">
        <title>The Global Catalogue of Microorganisms (GCM) 10K type strain sequencing project: providing services to taxonomists for standard genome sequencing and annotation.</title>
        <authorList>
            <consortium name="The Broad Institute Genomics Platform"/>
            <consortium name="The Broad Institute Genome Sequencing Center for Infectious Disease"/>
            <person name="Wu L."/>
            <person name="Ma J."/>
        </authorList>
    </citation>
    <scope>NUCLEOTIDE SEQUENCE [LARGE SCALE GENOMIC DNA]</scope>
    <source>
        <strain evidence="2">CCUG 62763</strain>
    </source>
</reference>
<accession>A0ABV9LIT4</accession>
<name>A0ABV9LIT4_9ACTN</name>
<dbReference type="EMBL" id="JBHSGR010000007">
    <property type="protein sequence ID" value="MFC4693422.1"/>
    <property type="molecule type" value="Genomic_DNA"/>
</dbReference>
<evidence type="ECO:0000313" key="1">
    <source>
        <dbReference type="EMBL" id="MFC4693422.1"/>
    </source>
</evidence>
<keyword evidence="2" id="KW-1185">Reference proteome</keyword>
<organism evidence="1 2">
    <name type="scientific">Geodermatophilus arenarius</name>
    <dbReference type="NCBI Taxonomy" id="1137990"/>
    <lineage>
        <taxon>Bacteria</taxon>
        <taxon>Bacillati</taxon>
        <taxon>Actinomycetota</taxon>
        <taxon>Actinomycetes</taxon>
        <taxon>Geodermatophilales</taxon>
        <taxon>Geodermatophilaceae</taxon>
        <taxon>Geodermatophilus</taxon>
    </lineage>
</organism>
<proteinExistence type="predicted"/>
<comment type="caution">
    <text evidence="1">The sequence shown here is derived from an EMBL/GenBank/DDBJ whole genome shotgun (WGS) entry which is preliminary data.</text>
</comment>
<dbReference type="RefSeq" id="WP_387988141.1">
    <property type="nucleotide sequence ID" value="NZ_JBHSGR010000007.1"/>
</dbReference>
<sequence length="67" mass="7399">MSTLLTPSRRGSVWQRSRRALERELADYATTADRDDLTALLEGRGSGESLAAEILGRQAHRALFARA</sequence>
<dbReference type="Proteomes" id="UP001596025">
    <property type="component" value="Unassembled WGS sequence"/>
</dbReference>
<evidence type="ECO:0000313" key="2">
    <source>
        <dbReference type="Proteomes" id="UP001596025"/>
    </source>
</evidence>